<gene>
    <name evidence="3" type="ORF">ACFP50_27485</name>
</gene>
<feature type="region of interest" description="Disordered" evidence="1">
    <location>
        <begin position="149"/>
        <end position="179"/>
    </location>
</feature>
<evidence type="ECO:0000256" key="1">
    <source>
        <dbReference type="SAM" id="MobiDB-lite"/>
    </source>
</evidence>
<proteinExistence type="predicted"/>
<comment type="caution">
    <text evidence="3">The sequence shown here is derived from an EMBL/GenBank/DDBJ whole genome shotgun (WGS) entry which is preliminary data.</text>
</comment>
<dbReference type="PROSITE" id="PS51257">
    <property type="entry name" value="PROKAR_LIPOPROTEIN"/>
    <property type="match status" value="1"/>
</dbReference>
<evidence type="ECO:0000313" key="4">
    <source>
        <dbReference type="Proteomes" id="UP001596242"/>
    </source>
</evidence>
<dbReference type="Proteomes" id="UP001596242">
    <property type="component" value="Unassembled WGS sequence"/>
</dbReference>
<feature type="compositionally biased region" description="Basic and acidic residues" evidence="1">
    <location>
        <begin position="155"/>
        <end position="165"/>
    </location>
</feature>
<dbReference type="EMBL" id="JBHSPT010000073">
    <property type="protein sequence ID" value="MFC6059020.1"/>
    <property type="molecule type" value="Genomic_DNA"/>
</dbReference>
<dbReference type="RefSeq" id="WP_386402630.1">
    <property type="nucleotide sequence ID" value="NZ_JBHSPT010000073.1"/>
</dbReference>
<keyword evidence="2" id="KW-0732">Signal</keyword>
<protein>
    <recommendedName>
        <fullName evidence="5">Lipoprotein</fullName>
    </recommendedName>
</protein>
<keyword evidence="4" id="KW-1185">Reference proteome</keyword>
<feature type="signal peptide" evidence="2">
    <location>
        <begin position="1"/>
        <end position="25"/>
    </location>
</feature>
<evidence type="ECO:0000313" key="3">
    <source>
        <dbReference type="EMBL" id="MFC6059020.1"/>
    </source>
</evidence>
<accession>A0ABW1M5L4</accession>
<reference evidence="4" key="1">
    <citation type="journal article" date="2019" name="Int. J. Syst. Evol. Microbiol.">
        <title>The Global Catalogue of Microorganisms (GCM) 10K type strain sequencing project: providing services to taxonomists for standard genome sequencing and annotation.</title>
        <authorList>
            <consortium name="The Broad Institute Genomics Platform"/>
            <consortium name="The Broad Institute Genome Sequencing Center for Infectious Disease"/>
            <person name="Wu L."/>
            <person name="Ma J."/>
        </authorList>
    </citation>
    <scope>NUCLEOTIDE SEQUENCE [LARGE SCALE GENOMIC DNA]</scope>
    <source>
        <strain evidence="4">JCM 12763</strain>
    </source>
</reference>
<evidence type="ECO:0008006" key="5">
    <source>
        <dbReference type="Google" id="ProtNLM"/>
    </source>
</evidence>
<feature type="chain" id="PRO_5046478697" description="Lipoprotein" evidence="2">
    <location>
        <begin position="26"/>
        <end position="179"/>
    </location>
</feature>
<name>A0ABW1M5L4_9ACTN</name>
<evidence type="ECO:0000256" key="2">
    <source>
        <dbReference type="SAM" id="SignalP"/>
    </source>
</evidence>
<organism evidence="3 4">
    <name type="scientific">Streptomyces pratens</name>
    <dbReference type="NCBI Taxonomy" id="887456"/>
    <lineage>
        <taxon>Bacteria</taxon>
        <taxon>Bacillati</taxon>
        <taxon>Actinomycetota</taxon>
        <taxon>Actinomycetes</taxon>
        <taxon>Kitasatosporales</taxon>
        <taxon>Streptomycetaceae</taxon>
        <taxon>Streptomyces</taxon>
    </lineage>
</organism>
<sequence>MLPARILAGAPLALVVLSLSGCSFFWSCTETTAERGEAGARVQVEDTSGRPLGVTAEVVDWSLGPHPQVPSEGDQVHFHYRFDGADERSGIHGPAVDACAVDKERVALGCQTVYSSQARLGPDDALTGDDWLTVEHPEQVTGVLLIPNDQSYHGRTCEQDSKDGGGAHPPEPAGAGDQL</sequence>